<dbReference type="Pfam" id="PF02171">
    <property type="entry name" value="Piwi"/>
    <property type="match status" value="1"/>
</dbReference>
<keyword evidence="5" id="KW-1185">Reference proteome</keyword>
<reference evidence="4 5" key="1">
    <citation type="submission" date="2016-11" db="EMBL/GenBank/DDBJ databases">
        <title>Study of marine rhodopsin-containing bacteria.</title>
        <authorList>
            <person name="Yoshizawa S."/>
            <person name="Kumagai Y."/>
            <person name="Kogure K."/>
        </authorList>
    </citation>
    <scope>NUCLEOTIDE SEQUENCE [LARGE SCALE GENOMIC DNA]</scope>
    <source>
        <strain evidence="4 5">SG-29</strain>
    </source>
</reference>
<dbReference type="RefSeq" id="WP_094551617.1">
    <property type="nucleotide sequence ID" value="NZ_MQWB01000010.1"/>
</dbReference>
<dbReference type="SMART" id="SM00950">
    <property type="entry name" value="Piwi"/>
    <property type="match status" value="1"/>
</dbReference>
<dbReference type="GO" id="GO:0003676">
    <property type="term" value="F:nucleic acid binding"/>
    <property type="evidence" value="ECO:0007669"/>
    <property type="project" value="InterPro"/>
</dbReference>
<dbReference type="InterPro" id="IPR003165">
    <property type="entry name" value="Piwi"/>
</dbReference>
<name>A0A259TUP4_9BACT</name>
<dbReference type="InParanoid" id="A0A259TUP4"/>
<dbReference type="InterPro" id="IPR036397">
    <property type="entry name" value="RNaseH_sf"/>
</dbReference>
<dbReference type="SUPFAM" id="SSF53098">
    <property type="entry name" value="Ribonuclease H-like"/>
    <property type="match status" value="1"/>
</dbReference>
<organism evidence="4 5">
    <name type="scientific">Rubricoccus marinus</name>
    <dbReference type="NCBI Taxonomy" id="716817"/>
    <lineage>
        <taxon>Bacteria</taxon>
        <taxon>Pseudomonadati</taxon>
        <taxon>Rhodothermota</taxon>
        <taxon>Rhodothermia</taxon>
        <taxon>Rhodothermales</taxon>
        <taxon>Rubricoccaceae</taxon>
        <taxon>Rubricoccus</taxon>
    </lineage>
</organism>
<dbReference type="PROSITE" id="PS50822">
    <property type="entry name" value="PIWI"/>
    <property type="match status" value="1"/>
</dbReference>
<accession>A0A259TUP4</accession>
<comment type="caution">
    <text evidence="4">The sequence shown here is derived from an EMBL/GenBank/DDBJ whole genome shotgun (WGS) entry which is preliminary data.</text>
</comment>
<protein>
    <recommendedName>
        <fullName evidence="2">Protein argonaute</fullName>
    </recommendedName>
</protein>
<dbReference type="AlphaFoldDB" id="A0A259TUP4"/>
<evidence type="ECO:0000313" key="5">
    <source>
        <dbReference type="Proteomes" id="UP000216446"/>
    </source>
</evidence>
<proteinExistence type="inferred from homology"/>
<dbReference type="EMBL" id="MQWB01000010">
    <property type="protein sequence ID" value="OZC01463.1"/>
    <property type="molecule type" value="Genomic_DNA"/>
</dbReference>
<evidence type="ECO:0000259" key="3">
    <source>
        <dbReference type="PROSITE" id="PS50822"/>
    </source>
</evidence>
<evidence type="ECO:0000256" key="2">
    <source>
        <dbReference type="ARBA" id="ARBA00035032"/>
    </source>
</evidence>
<dbReference type="InterPro" id="IPR012337">
    <property type="entry name" value="RNaseH-like_sf"/>
</dbReference>
<gene>
    <name evidence="4" type="ORF">BSZ36_17455</name>
</gene>
<dbReference type="OrthoDB" id="580851at2"/>
<dbReference type="Gene3D" id="3.30.420.10">
    <property type="entry name" value="Ribonuclease H-like superfamily/Ribonuclease H"/>
    <property type="match status" value="1"/>
</dbReference>
<dbReference type="Gene3D" id="3.40.50.2300">
    <property type="match status" value="1"/>
</dbReference>
<evidence type="ECO:0000256" key="1">
    <source>
        <dbReference type="ARBA" id="ARBA00035012"/>
    </source>
</evidence>
<feature type="domain" description="Piwi" evidence="3">
    <location>
        <begin position="455"/>
        <end position="772"/>
    </location>
</feature>
<evidence type="ECO:0000313" key="4">
    <source>
        <dbReference type="EMBL" id="OZC01463.1"/>
    </source>
</evidence>
<dbReference type="Proteomes" id="UP000216446">
    <property type="component" value="Unassembled WGS sequence"/>
</dbReference>
<comment type="similarity">
    <text evidence="1">Belongs to the argonaute family. Long pAgo subfamily.</text>
</comment>
<sequence>MSIILNAAPLSFDRDTIDIGYLPDEGKEASAALREEYRDTHVFRFDRREGLIANVGVAGAAPLGDTKAQRLDENLYLASRVIQSQIVSWLKGRYTVLRRRNPVIFWASAQRHQLLSRAVQDVAQKRNAEISPLSGLDVYVRFRLDTRLLYPKGNKPTPYLGLLIDLNTSNVMDIPVSELMSRGLDPRGMYVGQRSKERDDFLLPRFETLGRVRDVRDGRLLLTDQKQGDGDSGGLAEQIEARSALVEPRSENLAAAIHTVYGRDARAIGDRLHTLRRSYATATGQLGHLEDTLAGLRDHVALNVGGATARVGDFLERGDGLFPLMISTSRPTCLFGPQGRKTGQHPDDGVSKYGPFQYMLHEANEPLVVVVCEASERVRVEQFVDELRDGFPTSEWEGATKNAQVRRENPYAGGLLGKYHLRRVRYEYEEMPDGRPETYRAAIGRVLGRLPRRPDLAIVQTRTEYRGLKGDANPYFVAKSEFMTKGVPVQAVTSEKVEAAPRQIPYILNNVGLASYAKLGGTPWVISTRNPSSREVVIGIGYTESFERRLGPRKRYVGITTFFQGNGRYLAWDVTREVEFEGYAEALLDSLRNTIRYVETENEWEPGDRVRLVFHVYKPLKRTEIEAVRGVVDDLLQDRYAVEFAFLNLTTFHAFRLFDPDKAGVPYYPPGRRGKVMKGPGVPDRGLCFQLDPRTALLQLVGPRELKTDLDGAPEPMLIEIHPDSDVDDLTYLVRQVFHFSFLSWRSFFPSGEPVTILYSRWIAQRLADLRPVTGWDPGAVTLGALRGSKWFL</sequence>